<reference evidence="2 3" key="1">
    <citation type="journal article" date="2023" name="Int. J. Syst. Evol. Microbiol.">
        <title>Physiological and genomic analyses of cobalamin (vitamin B12)-auxotrophy of Lysobacter auxotrophicus sp. nov., a methionine-auxotrophic chitinolytic bacterium isolated from chitin-treated soil.</title>
        <authorList>
            <person name="Saito A."/>
            <person name="Dohra H."/>
            <person name="Hamada M."/>
            <person name="Moriuchi R."/>
            <person name="Kotsuchibashi Y."/>
            <person name="Mori K."/>
        </authorList>
    </citation>
    <scope>NUCLEOTIDE SEQUENCE [LARGE SCALE GENOMIC DNA]</scope>
    <source>
        <strain evidence="2 3">5-21a</strain>
    </source>
</reference>
<name>A0ABM8DGB4_9GAMM</name>
<feature type="transmembrane region" description="Helical" evidence="1">
    <location>
        <begin position="12"/>
        <end position="37"/>
    </location>
</feature>
<evidence type="ECO:0000313" key="2">
    <source>
        <dbReference type="EMBL" id="BDU17613.1"/>
    </source>
</evidence>
<keyword evidence="3" id="KW-1185">Reference proteome</keyword>
<protein>
    <recommendedName>
        <fullName evidence="4">PH domain-containing protein</fullName>
    </recommendedName>
</protein>
<gene>
    <name evidence="2" type="ORF">LA521A_28140</name>
</gene>
<keyword evidence="1" id="KW-1133">Transmembrane helix</keyword>
<evidence type="ECO:0008006" key="4">
    <source>
        <dbReference type="Google" id="ProtNLM"/>
    </source>
</evidence>
<feature type="transmembrane region" description="Helical" evidence="1">
    <location>
        <begin position="177"/>
        <end position="202"/>
    </location>
</feature>
<dbReference type="PROSITE" id="PS51257">
    <property type="entry name" value="PROKAR_LIPOPROTEIN"/>
    <property type="match status" value="1"/>
</dbReference>
<dbReference type="EMBL" id="AP027041">
    <property type="protein sequence ID" value="BDU17613.1"/>
    <property type="molecule type" value="Genomic_DNA"/>
</dbReference>
<evidence type="ECO:0000313" key="3">
    <source>
        <dbReference type="Proteomes" id="UP001317822"/>
    </source>
</evidence>
<feature type="transmembrane region" description="Helical" evidence="1">
    <location>
        <begin position="208"/>
        <end position="229"/>
    </location>
</feature>
<feature type="transmembrane region" description="Helical" evidence="1">
    <location>
        <begin position="43"/>
        <end position="64"/>
    </location>
</feature>
<dbReference type="Proteomes" id="UP001317822">
    <property type="component" value="Chromosome"/>
</dbReference>
<keyword evidence="1" id="KW-0472">Membrane</keyword>
<accession>A0ABM8DGB4</accession>
<proteinExistence type="predicted"/>
<keyword evidence="1" id="KW-0812">Transmembrane</keyword>
<sequence length="321" mass="34941">MRSPLSVSHAAARWRVAAVPLSCAGAIALALACFGWRHAAHRPVAAGAVALAVAVFAGGIVSALRNRIGVRLERVRIEAEALRIGSGQGERAIELVQVRDVQVRDVFPLEVVTLRLADDARCSFAFAHRNAFTRLRSPMLAELLARLPDTSVRERAPRLGGEVSTLPWWARCPELMAIPLATVLAIGSVVSCYLIALAWPAAFDAPPWWVAIAACCAGAIVGTMVFLAIRSSRTPPDVRLWKGVLLVRCKRRGRWVERCHPLDGVAGVRYSRALGRTRRVCLFAIELRGVLSSRALRITFPAQSSQAVLRTLRWPGTEAVE</sequence>
<evidence type="ECO:0000256" key="1">
    <source>
        <dbReference type="SAM" id="Phobius"/>
    </source>
</evidence>
<organism evidence="2 3">
    <name type="scientific">Lysobacter auxotrophicus</name>
    <dbReference type="NCBI Taxonomy" id="2992573"/>
    <lineage>
        <taxon>Bacteria</taxon>
        <taxon>Pseudomonadati</taxon>
        <taxon>Pseudomonadota</taxon>
        <taxon>Gammaproteobacteria</taxon>
        <taxon>Lysobacterales</taxon>
        <taxon>Lysobacteraceae</taxon>
        <taxon>Lysobacter</taxon>
    </lineage>
</organism>